<comment type="caution">
    <text evidence="1">The sequence shown here is derived from an EMBL/GenBank/DDBJ whole genome shotgun (WGS) entry which is preliminary data.</text>
</comment>
<dbReference type="AlphaFoldDB" id="A0ABD2AHK4"/>
<proteinExistence type="predicted"/>
<name>A0ABD2AHK4_VESSQ</name>
<evidence type="ECO:0000313" key="1">
    <source>
        <dbReference type="EMBL" id="KAL2720101.1"/>
    </source>
</evidence>
<gene>
    <name evidence="1" type="ORF">V1478_010367</name>
</gene>
<dbReference type="Proteomes" id="UP001607302">
    <property type="component" value="Unassembled WGS sequence"/>
</dbReference>
<protein>
    <submittedName>
        <fullName evidence="1">Uncharacterized protein</fullName>
    </submittedName>
</protein>
<accession>A0ABD2AHK4</accession>
<organism evidence="1 2">
    <name type="scientific">Vespula squamosa</name>
    <name type="common">Southern yellow jacket</name>
    <name type="synonym">Wasp</name>
    <dbReference type="NCBI Taxonomy" id="30214"/>
    <lineage>
        <taxon>Eukaryota</taxon>
        <taxon>Metazoa</taxon>
        <taxon>Ecdysozoa</taxon>
        <taxon>Arthropoda</taxon>
        <taxon>Hexapoda</taxon>
        <taxon>Insecta</taxon>
        <taxon>Pterygota</taxon>
        <taxon>Neoptera</taxon>
        <taxon>Endopterygota</taxon>
        <taxon>Hymenoptera</taxon>
        <taxon>Apocrita</taxon>
        <taxon>Aculeata</taxon>
        <taxon>Vespoidea</taxon>
        <taxon>Vespidae</taxon>
        <taxon>Vespinae</taxon>
        <taxon>Vespula</taxon>
    </lineage>
</organism>
<evidence type="ECO:0000313" key="2">
    <source>
        <dbReference type="Proteomes" id="UP001607302"/>
    </source>
</evidence>
<sequence length="1043" mass="120737">MSQVYEKMAQLIQDTNITSSLAVPKSLQNDDNLFDEKALLHEKEETDIILIHENCDRKLRNHKNEEVQNNKLHSTKSFEKICSWLVTFDKIMQSSVGKRSFHLLEQLLTIYVNNILKFMEINYIMTYEVIKLKKHMSNTLIFFHFYWHNINEHISNHNYYLNKISVLLAIYVDIELRTSKRCKDPSKIAAKLFSALWIYLNKSKEHIFKVLLRITLITKRYAKICDLIFSKSFTNLKTNGESMTGIKYIRYLFTLKLWRKIKENSEETKQIDELAVAILGSHMPKMQAELLKLVPKLPLNCKNETLWLMQPNLFDLKQACNDFLILEENIEMTEYNELLSTIKTKTIHNYTNLEISMNTIKNKEIDSLSCTTNINQKITLDENKLMKGICEENDNSIKNHIKKKIEKNKKFKFVPNVKPGEIIVIDFSKDNEECISLNKRKKNKCKRNLGWLRIVAKKYQKNQKLFFIDDTKNIDTKEYADILNKQNRLEDLQSSLTSLISHDSFCNTLNFNERIINPCLIKKCVEEKTLSVNNERNVELYSQEPLIDITDSSALRKKSEQCVNQKNSIGRCVDIVAFGLNAKAEEDFDLFSLDDNGSISMFKNISSSCSSPLLIQSDIKISESGEFVSNLDFKNSDCESNDMRMEQVYDFQEADILKENNSKTNTTNQTLMDEAGISKDVPSNHLPIQSEDLLIPSYNSISTSSLQLDFELLPTEQLIETFNLSLPFSQYDLISNNPVPLDSQSIFTENDNINIEQIVNGLQSVEPYERMQQNIKISSDCNQLYTDKEIMENTSHFWKQVELTDLDDTLPQKKCITLNFRKPNIIFKNDIENDQSVIMIAEGVSGDTNLLYKVESEGNILIPTEKSCLKSLKGSITKSDTQISKIPLVQDKCMKEISTKISIRPNIRKLDITSFNEETSVKRRKVTSEFLPLLDASRVIYSTNTQAQAKDLFSGMKANIVLYKIISIALNIRNNIYTYINVHIKYIIVISSIEDVYIEDLQLLQIINQSKTSNYYVKKKISKSNLMSITYIFLFLLKLLLIF</sequence>
<keyword evidence="2" id="KW-1185">Reference proteome</keyword>
<reference evidence="1 2" key="1">
    <citation type="journal article" date="2024" name="Ann. Entomol. Soc. Am.">
        <title>Genomic analyses of the southern and eastern yellowjacket wasps (Hymenoptera: Vespidae) reveal evolutionary signatures of social life.</title>
        <authorList>
            <person name="Catto M.A."/>
            <person name="Caine P.B."/>
            <person name="Orr S.E."/>
            <person name="Hunt B.G."/>
            <person name="Goodisman M.A.D."/>
        </authorList>
    </citation>
    <scope>NUCLEOTIDE SEQUENCE [LARGE SCALE GENOMIC DNA]</scope>
    <source>
        <strain evidence="1">233</strain>
        <tissue evidence="1">Head and thorax</tissue>
    </source>
</reference>
<dbReference type="EMBL" id="JAUDFV010000147">
    <property type="protein sequence ID" value="KAL2720101.1"/>
    <property type="molecule type" value="Genomic_DNA"/>
</dbReference>